<evidence type="ECO:0000256" key="8">
    <source>
        <dbReference type="ARBA" id="ARBA00022777"/>
    </source>
</evidence>
<evidence type="ECO:0000256" key="1">
    <source>
        <dbReference type="ARBA" id="ARBA00004651"/>
    </source>
</evidence>
<reference evidence="20 21" key="1">
    <citation type="journal article" date="1992" name="Int. J. Syst. Bacteriol.">
        <title>Sphingobacterium antarcticus sp. nov. a Psychrotrophic Bacterium from the Soils of Schirmacher Oasis, Antarctica.</title>
        <authorList>
            <person name="Shivaji S."/>
            <person name="Ray M.K."/>
            <person name="Rao N.S."/>
            <person name="Saiserr L."/>
            <person name="Jagannadham M.V."/>
            <person name="Kumar G.S."/>
            <person name="Reddy G."/>
            <person name="Bhargava P.M."/>
        </authorList>
    </citation>
    <scope>NUCLEOTIDE SEQUENCE [LARGE SCALE GENOMIC DNA]</scope>
    <source>
        <strain evidence="20 21">4BY</strain>
    </source>
</reference>
<protein>
    <recommendedName>
        <fullName evidence="22">Diacylglycerol kinase</fullName>
    </recommendedName>
</protein>
<comment type="subcellular location">
    <subcellularLocation>
        <location evidence="1">Cell membrane</location>
        <topology evidence="1">Multi-pass membrane protein</topology>
    </subcellularLocation>
</comment>
<feature type="binding site" evidence="17">
    <location>
        <begin position="91"/>
        <end position="92"/>
    </location>
    <ligand>
        <name>ATP</name>
        <dbReference type="ChEBI" id="CHEBI:30616"/>
    </ligand>
</feature>
<evidence type="ECO:0000256" key="17">
    <source>
        <dbReference type="PIRSR" id="PIRSR600829-3"/>
    </source>
</evidence>
<dbReference type="Pfam" id="PF01219">
    <property type="entry name" value="DAGK_prokar"/>
    <property type="match status" value="1"/>
</dbReference>
<dbReference type="GO" id="GO:0005524">
    <property type="term" value="F:ATP binding"/>
    <property type="evidence" value="ECO:0007669"/>
    <property type="project" value="UniProtKB-KW"/>
</dbReference>
<dbReference type="eggNOG" id="COG0818">
    <property type="taxonomic scope" value="Bacteria"/>
</dbReference>
<evidence type="ECO:0008006" key="22">
    <source>
        <dbReference type="Google" id="ProtNLM"/>
    </source>
</evidence>
<keyword evidence="7 17" id="KW-0547">Nucleotide-binding</keyword>
<feature type="transmembrane region" description="Helical" evidence="19">
    <location>
        <begin position="92"/>
        <end position="114"/>
    </location>
</feature>
<keyword evidence="3" id="KW-1003">Cell membrane</keyword>
<evidence type="ECO:0000256" key="12">
    <source>
        <dbReference type="ARBA" id="ARBA00023136"/>
    </source>
</evidence>
<evidence type="ECO:0000256" key="15">
    <source>
        <dbReference type="PIRSR" id="PIRSR600829-1"/>
    </source>
</evidence>
<feature type="transmembrane region" description="Helical" evidence="19">
    <location>
        <begin position="28"/>
        <end position="45"/>
    </location>
</feature>
<name>A0A081PLD7_9SPHI</name>
<keyword evidence="6 19" id="KW-0812">Transmembrane</keyword>
<keyword evidence="9 17" id="KW-0067">ATP-binding</keyword>
<keyword evidence="8" id="KW-0418">Kinase</keyword>
<evidence type="ECO:0000256" key="2">
    <source>
        <dbReference type="ARBA" id="ARBA00005967"/>
    </source>
</evidence>
<keyword evidence="5" id="KW-0808">Transferase</keyword>
<evidence type="ECO:0000256" key="14">
    <source>
        <dbReference type="ARBA" id="ARBA00023264"/>
    </source>
</evidence>
<evidence type="ECO:0000256" key="18">
    <source>
        <dbReference type="PIRSR" id="PIRSR600829-4"/>
    </source>
</evidence>
<keyword evidence="11" id="KW-0443">Lipid metabolism</keyword>
<evidence type="ECO:0000256" key="10">
    <source>
        <dbReference type="ARBA" id="ARBA00022989"/>
    </source>
</evidence>
<keyword evidence="18" id="KW-0460">Magnesium</keyword>
<evidence type="ECO:0000256" key="11">
    <source>
        <dbReference type="ARBA" id="ARBA00023098"/>
    </source>
</evidence>
<feature type="active site" description="Proton acceptor" evidence="15">
    <location>
        <position position="66"/>
    </location>
</feature>
<keyword evidence="18" id="KW-0479">Metal-binding</keyword>
<comment type="cofactor">
    <cofactor evidence="18">
        <name>Mg(2+)</name>
        <dbReference type="ChEBI" id="CHEBI:18420"/>
    </cofactor>
    <text evidence="18">Mn(2+), Zn(2+), Cd(2+) and Co(2+) support activity to lesser extents.</text>
</comment>
<keyword evidence="14" id="KW-1208">Phospholipid metabolism</keyword>
<evidence type="ECO:0000256" key="5">
    <source>
        <dbReference type="ARBA" id="ARBA00022679"/>
    </source>
</evidence>
<evidence type="ECO:0000256" key="16">
    <source>
        <dbReference type="PIRSR" id="PIRSR600829-2"/>
    </source>
</evidence>
<comment type="similarity">
    <text evidence="2">Belongs to the bacterial diacylglycerol kinase family.</text>
</comment>
<feature type="binding site" evidence="17">
    <location>
        <position position="13"/>
    </location>
    <ligand>
        <name>ATP</name>
        <dbReference type="ChEBI" id="CHEBI:30616"/>
    </ligand>
</feature>
<feature type="binding site" evidence="16">
    <location>
        <position position="66"/>
    </location>
    <ligand>
        <name>substrate</name>
    </ligand>
</feature>
<gene>
    <name evidence="20" type="ORF">N180_17485</name>
</gene>
<evidence type="ECO:0000256" key="19">
    <source>
        <dbReference type="SAM" id="Phobius"/>
    </source>
</evidence>
<keyword evidence="12 19" id="KW-0472">Membrane</keyword>
<organism evidence="20 21">
    <name type="scientific">Pedobacter antarcticus 4BY</name>
    <dbReference type="NCBI Taxonomy" id="1358423"/>
    <lineage>
        <taxon>Bacteria</taxon>
        <taxon>Pseudomonadati</taxon>
        <taxon>Bacteroidota</taxon>
        <taxon>Sphingobacteriia</taxon>
        <taxon>Sphingobacteriales</taxon>
        <taxon>Sphingobacteriaceae</taxon>
        <taxon>Pedobacter</taxon>
    </lineage>
</organism>
<keyword evidence="13" id="KW-0594">Phospholipid biosynthesis</keyword>
<dbReference type="EMBL" id="JNFF01000014">
    <property type="protein sequence ID" value="KEQ31510.1"/>
    <property type="molecule type" value="Genomic_DNA"/>
</dbReference>
<dbReference type="GO" id="GO:0005886">
    <property type="term" value="C:plasma membrane"/>
    <property type="evidence" value="ECO:0007669"/>
    <property type="project" value="UniProtKB-SubCell"/>
</dbReference>
<dbReference type="PANTHER" id="PTHR34299">
    <property type="entry name" value="DIACYLGLYCEROL KINASE"/>
    <property type="match status" value="1"/>
</dbReference>
<dbReference type="AlphaFoldDB" id="A0A081PLD7"/>
<keyword evidence="4" id="KW-0444">Lipid biosynthesis</keyword>
<dbReference type="GO" id="GO:0008654">
    <property type="term" value="P:phospholipid biosynthetic process"/>
    <property type="evidence" value="ECO:0007669"/>
    <property type="project" value="UniProtKB-KW"/>
</dbReference>
<evidence type="ECO:0000256" key="6">
    <source>
        <dbReference type="ARBA" id="ARBA00022692"/>
    </source>
</evidence>
<dbReference type="Gene3D" id="1.10.287.3610">
    <property type="match status" value="1"/>
</dbReference>
<keyword evidence="10 19" id="KW-1133">Transmembrane helix</keyword>
<dbReference type="PANTHER" id="PTHR34299:SF1">
    <property type="entry name" value="DIACYLGLYCEROL KINASE"/>
    <property type="match status" value="1"/>
</dbReference>
<keyword evidence="21" id="KW-1185">Reference proteome</keyword>
<evidence type="ECO:0000256" key="13">
    <source>
        <dbReference type="ARBA" id="ARBA00023209"/>
    </source>
</evidence>
<dbReference type="GO" id="GO:0016301">
    <property type="term" value="F:kinase activity"/>
    <property type="evidence" value="ECO:0007669"/>
    <property type="project" value="UniProtKB-KW"/>
</dbReference>
<evidence type="ECO:0000256" key="4">
    <source>
        <dbReference type="ARBA" id="ARBA00022516"/>
    </source>
</evidence>
<sequence>MYAMHKFIKGFGYAFSGIAYTVRTQLNFRFHLFAAAAIILAGWFLKISTAEWFSVILVSGLVLCTELMNTAIEVLVNLVSPDYNEKAGRVKDIAAGAVLIAAVIAILTGAVIFIPKIICYVV</sequence>
<evidence type="ECO:0000256" key="7">
    <source>
        <dbReference type="ARBA" id="ARBA00022741"/>
    </source>
</evidence>
<dbReference type="Proteomes" id="UP000028007">
    <property type="component" value="Unassembled WGS sequence"/>
</dbReference>
<dbReference type="InterPro" id="IPR000829">
    <property type="entry name" value="DAGK"/>
</dbReference>
<dbReference type="CDD" id="cd14265">
    <property type="entry name" value="UDPK_IM_like"/>
    <property type="match status" value="1"/>
</dbReference>
<accession>A0A081PLD7</accession>
<proteinExistence type="inferred from homology"/>
<evidence type="ECO:0000313" key="21">
    <source>
        <dbReference type="Proteomes" id="UP000028007"/>
    </source>
</evidence>
<dbReference type="InterPro" id="IPR033717">
    <property type="entry name" value="UDPK"/>
</dbReference>
<evidence type="ECO:0000256" key="9">
    <source>
        <dbReference type="ARBA" id="ARBA00022840"/>
    </source>
</evidence>
<feature type="binding site" evidence="17">
    <location>
        <position position="73"/>
    </location>
    <ligand>
        <name>ATP</name>
        <dbReference type="ChEBI" id="CHEBI:30616"/>
    </ligand>
</feature>
<dbReference type="InterPro" id="IPR036945">
    <property type="entry name" value="DAGK_sf"/>
</dbReference>
<evidence type="ECO:0000256" key="3">
    <source>
        <dbReference type="ARBA" id="ARBA00022475"/>
    </source>
</evidence>
<comment type="caution">
    <text evidence="20">The sequence shown here is derived from an EMBL/GenBank/DDBJ whole genome shotgun (WGS) entry which is preliminary data.</text>
</comment>
<evidence type="ECO:0000313" key="20">
    <source>
        <dbReference type="EMBL" id="KEQ31510.1"/>
    </source>
</evidence>
<feature type="binding site" evidence="18">
    <location>
        <position position="73"/>
    </location>
    <ligand>
        <name>a divalent metal cation</name>
        <dbReference type="ChEBI" id="CHEBI:60240"/>
    </ligand>
</feature>
<dbReference type="GO" id="GO:0046872">
    <property type="term" value="F:metal ion binding"/>
    <property type="evidence" value="ECO:0007669"/>
    <property type="project" value="UniProtKB-KW"/>
</dbReference>